<sequence>MSTKIIQVRDDTSRPTMVDVLARISARSSVEASSEDIRSFIENDRKYATAPSHTAVIETWL</sequence>
<reference evidence="1 2" key="1">
    <citation type="submission" date="2020-07" db="EMBL/GenBank/DDBJ databases">
        <title>Sequencing the genomes of 1000 actinobacteria strains.</title>
        <authorList>
            <person name="Klenk H.-P."/>
        </authorList>
    </citation>
    <scope>NUCLEOTIDE SEQUENCE [LARGE SCALE GENOMIC DNA]</scope>
    <source>
        <strain evidence="1 2">DSM 23737</strain>
    </source>
</reference>
<organism evidence="1 2">
    <name type="scientific">Alpinimonas psychrophila</name>
    <dbReference type="NCBI Taxonomy" id="748908"/>
    <lineage>
        <taxon>Bacteria</taxon>
        <taxon>Bacillati</taxon>
        <taxon>Actinomycetota</taxon>
        <taxon>Actinomycetes</taxon>
        <taxon>Micrococcales</taxon>
        <taxon>Microbacteriaceae</taxon>
        <taxon>Alpinimonas</taxon>
    </lineage>
</organism>
<evidence type="ECO:0000313" key="2">
    <source>
        <dbReference type="Proteomes" id="UP000524237"/>
    </source>
</evidence>
<comment type="caution">
    <text evidence="1">The sequence shown here is derived from an EMBL/GenBank/DDBJ whole genome shotgun (WGS) entry which is preliminary data.</text>
</comment>
<protein>
    <submittedName>
        <fullName evidence="1">Uncharacterized protein</fullName>
    </submittedName>
</protein>
<keyword evidence="2" id="KW-1185">Reference proteome</keyword>
<evidence type="ECO:0000313" key="1">
    <source>
        <dbReference type="EMBL" id="MBA8828001.1"/>
    </source>
</evidence>
<name>A0A7W3PN94_9MICO</name>
<dbReference type="Proteomes" id="UP000524237">
    <property type="component" value="Unassembled WGS sequence"/>
</dbReference>
<dbReference type="AlphaFoldDB" id="A0A7W3PN94"/>
<proteinExistence type="predicted"/>
<dbReference type="EMBL" id="JACGWU010000001">
    <property type="protein sequence ID" value="MBA8828001.1"/>
    <property type="molecule type" value="Genomic_DNA"/>
</dbReference>
<gene>
    <name evidence="1" type="ORF">FB555_000072</name>
</gene>
<dbReference type="RefSeq" id="WP_182483478.1">
    <property type="nucleotide sequence ID" value="NZ_JACGWU010000001.1"/>
</dbReference>
<accession>A0A7W3PN94</accession>